<evidence type="ECO:0000313" key="2">
    <source>
        <dbReference type="Proteomes" id="UP000282760"/>
    </source>
</evidence>
<proteinExistence type="predicted"/>
<accession>A0A3T0JVS1</accession>
<organism evidence="1 2">
    <name type="scientific">Pseudomonas syringae</name>
    <dbReference type="NCBI Taxonomy" id="317"/>
    <lineage>
        <taxon>Bacteria</taxon>
        <taxon>Pseudomonadati</taxon>
        <taxon>Pseudomonadota</taxon>
        <taxon>Gammaproteobacteria</taxon>
        <taxon>Pseudomonadales</taxon>
        <taxon>Pseudomonadaceae</taxon>
        <taxon>Pseudomonas</taxon>
    </lineage>
</organism>
<dbReference type="AlphaFoldDB" id="A0A3T0JVS1"/>
<evidence type="ECO:0000313" key="1">
    <source>
        <dbReference type="EMBL" id="AZV27499.1"/>
    </source>
</evidence>
<dbReference type="EMBL" id="CP024646">
    <property type="protein sequence ID" value="AZV27499.1"/>
    <property type="molecule type" value="Genomic_DNA"/>
</dbReference>
<dbReference type="Proteomes" id="UP000282760">
    <property type="component" value="Chromosome"/>
</dbReference>
<sequence>MPSAGATARIEDSALFMICQKFGKGGDDTIFIAMMASGLCLREIVCDRQLDNRFASVPVSKTMHALARTPSPQLPCAVWAVGKLLLALRCHSMAEVLPNDIRINIFSTDNLIYYGLVTLLVEDPNDR</sequence>
<gene>
    <name evidence="1" type="ORF">CT157_16295</name>
</gene>
<reference evidence="1 2" key="1">
    <citation type="submission" date="2017-11" db="EMBL/GenBank/DDBJ databases">
        <title>Effect of PGPRs.</title>
        <authorList>
            <person name="Oliva R."/>
            <person name="Nong J."/>
            <person name="Roman V."/>
        </authorList>
    </citation>
    <scope>NUCLEOTIDE SEQUENCE [LARGE SCALE GENOMIC DNA]</scope>
    <source>
        <strain evidence="1">Inb918</strain>
    </source>
</reference>
<name>A0A3T0JVS1_PSESX</name>
<protein>
    <submittedName>
        <fullName evidence="1">Uncharacterized protein</fullName>
    </submittedName>
</protein>